<proteinExistence type="predicted"/>
<evidence type="ECO:0000313" key="2">
    <source>
        <dbReference type="EMBL" id="KAF2785983.1"/>
    </source>
</evidence>
<evidence type="ECO:0000256" key="1">
    <source>
        <dbReference type="SAM" id="Phobius"/>
    </source>
</evidence>
<keyword evidence="1" id="KW-1133">Transmembrane helix</keyword>
<reference evidence="2" key="1">
    <citation type="journal article" date="2020" name="Stud. Mycol.">
        <title>101 Dothideomycetes genomes: a test case for predicting lifestyles and emergence of pathogens.</title>
        <authorList>
            <person name="Haridas S."/>
            <person name="Albert R."/>
            <person name="Binder M."/>
            <person name="Bloem J."/>
            <person name="Labutti K."/>
            <person name="Salamov A."/>
            <person name="Andreopoulos B."/>
            <person name="Baker S."/>
            <person name="Barry K."/>
            <person name="Bills G."/>
            <person name="Bluhm B."/>
            <person name="Cannon C."/>
            <person name="Castanera R."/>
            <person name="Culley D."/>
            <person name="Daum C."/>
            <person name="Ezra D."/>
            <person name="Gonzalez J."/>
            <person name="Henrissat B."/>
            <person name="Kuo A."/>
            <person name="Liang C."/>
            <person name="Lipzen A."/>
            <person name="Lutzoni F."/>
            <person name="Magnuson J."/>
            <person name="Mondo S."/>
            <person name="Nolan M."/>
            <person name="Ohm R."/>
            <person name="Pangilinan J."/>
            <person name="Park H.-J."/>
            <person name="Ramirez L."/>
            <person name="Alfaro M."/>
            <person name="Sun H."/>
            <person name="Tritt A."/>
            <person name="Yoshinaga Y."/>
            <person name="Zwiers L.-H."/>
            <person name="Turgeon B."/>
            <person name="Goodwin S."/>
            <person name="Spatafora J."/>
            <person name="Crous P."/>
            <person name="Grigoriev I."/>
        </authorList>
    </citation>
    <scope>NUCLEOTIDE SEQUENCE</scope>
    <source>
        <strain evidence="2">CBS 109.77</strain>
    </source>
</reference>
<organism evidence="2 3">
    <name type="scientific">Melanomma pulvis-pyrius CBS 109.77</name>
    <dbReference type="NCBI Taxonomy" id="1314802"/>
    <lineage>
        <taxon>Eukaryota</taxon>
        <taxon>Fungi</taxon>
        <taxon>Dikarya</taxon>
        <taxon>Ascomycota</taxon>
        <taxon>Pezizomycotina</taxon>
        <taxon>Dothideomycetes</taxon>
        <taxon>Pleosporomycetidae</taxon>
        <taxon>Pleosporales</taxon>
        <taxon>Melanommataceae</taxon>
        <taxon>Melanomma</taxon>
    </lineage>
</organism>
<accession>A0A6A6WPW4</accession>
<keyword evidence="3" id="KW-1185">Reference proteome</keyword>
<dbReference type="OrthoDB" id="3750908at2759"/>
<dbReference type="AlphaFoldDB" id="A0A6A6WPW4"/>
<name>A0A6A6WPW4_9PLEO</name>
<keyword evidence="1" id="KW-0812">Transmembrane</keyword>
<feature type="transmembrane region" description="Helical" evidence="1">
    <location>
        <begin position="74"/>
        <end position="96"/>
    </location>
</feature>
<protein>
    <submittedName>
        <fullName evidence="2">Uncharacterized protein</fullName>
    </submittedName>
</protein>
<keyword evidence="1" id="KW-0472">Membrane</keyword>
<dbReference type="Proteomes" id="UP000799757">
    <property type="component" value="Unassembled WGS sequence"/>
</dbReference>
<gene>
    <name evidence="2" type="ORF">K505DRAFT_330668</name>
</gene>
<feature type="transmembrane region" description="Helical" evidence="1">
    <location>
        <begin position="31"/>
        <end position="53"/>
    </location>
</feature>
<evidence type="ECO:0000313" key="3">
    <source>
        <dbReference type="Proteomes" id="UP000799757"/>
    </source>
</evidence>
<sequence length="131" mass="14664">MLRRIAFLATLSLRLLHNLLTTWWFGLSGWGLPSTMLGSLFFFFMAWNLHLIVNMEGRRTVLGTSLGRDAFDGALWAFVGYHAVLLAMDFFAWSVLGGVPVYFLWGCVDLAIFGTAWLASWIGDDGELSLP</sequence>
<feature type="transmembrane region" description="Helical" evidence="1">
    <location>
        <begin position="102"/>
        <end position="122"/>
    </location>
</feature>
<dbReference type="EMBL" id="MU002587">
    <property type="protein sequence ID" value="KAF2785983.1"/>
    <property type="molecule type" value="Genomic_DNA"/>
</dbReference>